<comment type="caution">
    <text evidence="1">The sequence shown here is derived from an EMBL/GenBank/DDBJ whole genome shotgun (WGS) entry which is preliminary data.</text>
</comment>
<keyword evidence="2" id="KW-1185">Reference proteome</keyword>
<dbReference type="OrthoDB" id="273230at2759"/>
<dbReference type="InterPro" id="IPR053325">
    <property type="entry name" value="H3-Acetyl_Activator"/>
</dbReference>
<dbReference type="PANTHER" id="PTHR35706">
    <property type="entry name" value="F14O23.11 PROTEIN"/>
    <property type="match status" value="1"/>
</dbReference>
<reference evidence="1" key="1">
    <citation type="submission" date="2021-02" db="EMBL/GenBank/DDBJ databases">
        <title>First Annotated Genome of the Yellow-green Alga Tribonema minus.</title>
        <authorList>
            <person name="Mahan K.M."/>
        </authorList>
    </citation>
    <scope>NUCLEOTIDE SEQUENCE</scope>
    <source>
        <strain evidence="1">UTEX B ZZ1240</strain>
    </source>
</reference>
<dbReference type="EMBL" id="JAFCMP010000524">
    <property type="protein sequence ID" value="KAG5177564.1"/>
    <property type="molecule type" value="Genomic_DNA"/>
</dbReference>
<evidence type="ECO:0000313" key="2">
    <source>
        <dbReference type="Proteomes" id="UP000664859"/>
    </source>
</evidence>
<protein>
    <submittedName>
        <fullName evidence="1">Uncharacterized protein</fullName>
    </submittedName>
</protein>
<evidence type="ECO:0000313" key="1">
    <source>
        <dbReference type="EMBL" id="KAG5177564.1"/>
    </source>
</evidence>
<organism evidence="1 2">
    <name type="scientific">Tribonema minus</name>
    <dbReference type="NCBI Taxonomy" id="303371"/>
    <lineage>
        <taxon>Eukaryota</taxon>
        <taxon>Sar</taxon>
        <taxon>Stramenopiles</taxon>
        <taxon>Ochrophyta</taxon>
        <taxon>PX clade</taxon>
        <taxon>Xanthophyceae</taxon>
        <taxon>Tribonematales</taxon>
        <taxon>Tribonemataceae</taxon>
        <taxon>Tribonema</taxon>
    </lineage>
</organism>
<gene>
    <name evidence="1" type="ORF">JKP88DRAFT_226448</name>
</gene>
<dbReference type="PANTHER" id="PTHR35706:SF1">
    <property type="entry name" value="EMBRYOGENESIS-LIKE PROTEIN"/>
    <property type="match status" value="1"/>
</dbReference>
<accession>A0A836C9H1</accession>
<name>A0A836C9H1_9STRA</name>
<sequence length="155" mass="17268">MATRRAAAATLLNIGRSVAVCGRPTATVPAACRSLHSLHGQALLRSSRLASPWGSTRSFAVYNNDEAIRRKMDEFNDLFVEAREEIQYAGESKETTYFNDEVKAAQAAVESALECFSELLNGVEEEQKQAIMRSNGLKVEQLKQELQLLMIEHEH</sequence>
<proteinExistence type="predicted"/>
<dbReference type="AlphaFoldDB" id="A0A836C9H1"/>
<dbReference type="Proteomes" id="UP000664859">
    <property type="component" value="Unassembled WGS sequence"/>
</dbReference>